<sequence>MVLSYRLLLFIIFLFNLFAKMNLTSTIKLEQVEKEIEENQRFMTKWIDDYEYKVRRLENFINILDNTRNQNVTKLERETKSV</sequence>
<evidence type="ECO:0000313" key="4">
    <source>
        <dbReference type="EMBL" id="VTH29608.1"/>
    </source>
</evidence>
<dbReference type="EMBL" id="LK020687">
    <property type="protein sequence ID" value="CDQ30048.1"/>
    <property type="molecule type" value="Genomic_DNA"/>
</dbReference>
<evidence type="ECO:0000259" key="1">
    <source>
        <dbReference type="Pfam" id="PF11083"/>
    </source>
</evidence>
<dbReference type="EMBL" id="HG799495">
    <property type="protein sequence ID" value="CDL73933.1"/>
    <property type="molecule type" value="Genomic_DNA"/>
</dbReference>
<dbReference type="InterPro" id="IPR021112">
    <property type="entry name" value="LtrB_C"/>
</dbReference>
<dbReference type="RefSeq" id="WP_000244521.1">
    <property type="nucleotide sequence ID" value="NZ_CFBA01000008.1"/>
</dbReference>
<evidence type="ECO:0000313" key="3">
    <source>
        <dbReference type="EMBL" id="CDQ30048.1"/>
    </source>
</evidence>
<feature type="domain" description="Group II intron-interrupted relaxase LtrB C-terminal" evidence="1">
    <location>
        <begin position="16"/>
        <end position="65"/>
    </location>
</feature>
<dbReference type="Proteomes" id="UP000314107">
    <property type="component" value="Unassembled WGS sequence"/>
</dbReference>
<dbReference type="Pfam" id="PF11083">
    <property type="entry name" value="Relaxase_C"/>
    <property type="match status" value="1"/>
</dbReference>
<dbReference type="AlphaFoldDB" id="A0A060QS11"/>
<evidence type="ECO:0000313" key="5">
    <source>
        <dbReference type="Proteomes" id="UP000314107"/>
    </source>
</evidence>
<accession>A0A060QS11</accession>
<reference evidence="2" key="2">
    <citation type="journal article" date="2014" name="BMC Biol.">
        <title>Variable recombination dynamics during the emergence, transmission and 'disarming' of a multidrug-resistant pneumococcal clone.</title>
        <authorList>
            <person name="Croucher N.J."/>
            <person name="Hanage W.P."/>
            <person name="Harris S.R."/>
            <person name="McGee L."/>
            <person name="van der Linden M."/>
            <person name="de Lencastre H."/>
            <person name="Sa-Leao R."/>
            <person name="Song J.H."/>
            <person name="Ko K.S."/>
            <person name="Beall B."/>
            <person name="Klugman K.P."/>
            <person name="Parkhill J."/>
            <person name="Tomasz A."/>
            <person name="Kristinsson K.G."/>
            <person name="Bentley S.D."/>
        </authorList>
    </citation>
    <scope>NUCLEOTIDE SEQUENCE</scope>
    <source>
        <strain evidence="2">PT1175</strain>
    </source>
</reference>
<name>A0A060QS11_STREE</name>
<reference evidence="3" key="3">
    <citation type="submission" date="2014-10" db="EMBL/GenBank/DDBJ databases">
        <title>Contrasting mechanisms driving short-term and long-term diversification of pneumococci.</title>
        <authorList>
            <person name="Croucher N.J."/>
            <person name="Coupland P.C."/>
            <person name="Stevenson A.E."/>
            <person name="Callendrello A."/>
            <person name="Bentley S.D."/>
            <person name="Hanage W.P."/>
        </authorList>
    </citation>
    <scope>NUCLEOTIDE SEQUENCE</scope>
    <source>
        <strain evidence="3">R34-3225</strain>
    </source>
</reference>
<dbReference type="EMBL" id="CABDQT010000007">
    <property type="protein sequence ID" value="VTH29608.1"/>
    <property type="molecule type" value="Genomic_DNA"/>
</dbReference>
<organism evidence="2">
    <name type="scientific">Streptococcus pneumoniae</name>
    <dbReference type="NCBI Taxonomy" id="1313"/>
    <lineage>
        <taxon>Bacteria</taxon>
        <taxon>Bacillati</taxon>
        <taxon>Bacillota</taxon>
        <taxon>Bacilli</taxon>
        <taxon>Lactobacillales</taxon>
        <taxon>Streptococcaceae</taxon>
        <taxon>Streptococcus</taxon>
    </lineage>
</organism>
<gene>
    <name evidence="4" type="ORF">SAMEA3171064_00842</name>
</gene>
<proteinExistence type="predicted"/>
<evidence type="ECO:0000313" key="2">
    <source>
        <dbReference type="EMBL" id="CDL73933.1"/>
    </source>
</evidence>
<protein>
    <submittedName>
        <fullName evidence="3">Putative integrative and conjugative element protein</fullName>
    </submittedName>
    <submittedName>
        <fullName evidence="4">Relaxase</fullName>
    </submittedName>
</protein>
<reference evidence="4 5" key="4">
    <citation type="submission" date="2019-04" db="EMBL/GenBank/DDBJ databases">
        <authorList>
            <consortium name="Pathogen Informatics"/>
        </authorList>
    </citation>
    <scope>NUCLEOTIDE SEQUENCE [LARGE SCALE GENOMIC DNA]</scope>
    <source>
        <strain evidence="4 5">GPSC129</strain>
    </source>
</reference>
<reference evidence="2" key="1">
    <citation type="submission" date="2013-12" db="EMBL/GenBank/DDBJ databases">
        <authorList>
            <person name="Croucher N."/>
        </authorList>
    </citation>
    <scope>NUCLEOTIDE SEQUENCE</scope>
    <source>
        <strain evidence="2">PT1175</strain>
        <strain evidence="3">R34-3225</strain>
    </source>
</reference>